<proteinExistence type="predicted"/>
<dbReference type="Gene3D" id="3.30.70.100">
    <property type="match status" value="1"/>
</dbReference>
<dbReference type="STRING" id="1079859.SAMN04515674_101323"/>
<dbReference type="SMART" id="SM00342">
    <property type="entry name" value="HTH_ARAC"/>
    <property type="match status" value="1"/>
</dbReference>
<dbReference type="Pfam" id="PF12833">
    <property type="entry name" value="HTH_18"/>
    <property type="match status" value="1"/>
</dbReference>
<keyword evidence="1" id="KW-0805">Transcription regulation</keyword>
<evidence type="ECO:0000256" key="1">
    <source>
        <dbReference type="ARBA" id="ARBA00023015"/>
    </source>
</evidence>
<name>A0A1I5MIC4_9BACT</name>
<dbReference type="InterPro" id="IPR009057">
    <property type="entry name" value="Homeodomain-like_sf"/>
</dbReference>
<dbReference type="GO" id="GO:0003700">
    <property type="term" value="F:DNA-binding transcription factor activity"/>
    <property type="evidence" value="ECO:0007669"/>
    <property type="project" value="InterPro"/>
</dbReference>
<evidence type="ECO:0000259" key="4">
    <source>
        <dbReference type="PROSITE" id="PS01124"/>
    </source>
</evidence>
<evidence type="ECO:0000256" key="2">
    <source>
        <dbReference type="ARBA" id="ARBA00023125"/>
    </source>
</evidence>
<dbReference type="EMBL" id="FOXH01000001">
    <property type="protein sequence ID" value="SFP09335.1"/>
    <property type="molecule type" value="Genomic_DNA"/>
</dbReference>
<dbReference type="PROSITE" id="PS01124">
    <property type="entry name" value="HTH_ARAC_FAMILY_2"/>
    <property type="match status" value="1"/>
</dbReference>
<evidence type="ECO:0000313" key="6">
    <source>
        <dbReference type="Proteomes" id="UP000199306"/>
    </source>
</evidence>
<dbReference type="PANTHER" id="PTHR43280">
    <property type="entry name" value="ARAC-FAMILY TRANSCRIPTIONAL REGULATOR"/>
    <property type="match status" value="1"/>
</dbReference>
<keyword evidence="6" id="KW-1185">Reference proteome</keyword>
<dbReference type="Proteomes" id="UP000199306">
    <property type="component" value="Unassembled WGS sequence"/>
</dbReference>
<organism evidence="5 6">
    <name type="scientific">Pseudarcicella hirudinis</name>
    <dbReference type="NCBI Taxonomy" id="1079859"/>
    <lineage>
        <taxon>Bacteria</taxon>
        <taxon>Pseudomonadati</taxon>
        <taxon>Bacteroidota</taxon>
        <taxon>Cytophagia</taxon>
        <taxon>Cytophagales</taxon>
        <taxon>Flectobacillaceae</taxon>
        <taxon>Pseudarcicella</taxon>
    </lineage>
</organism>
<gene>
    <name evidence="5" type="ORF">SAMN04515674_101323</name>
</gene>
<dbReference type="OrthoDB" id="952277at2"/>
<sequence>MDFYIKNMVCDRCKMVVRQTFEDLGLSPDSVELGEVKLSLEPEPAQVNKIAEKLQSYGFELLDDKKNQIVEKIKNAVRELVHQHPDSLKKITSSVFIAEKVGKDYKYLSGLFSESEGTTIEQFLIEQKIERVKELLAYDELNLSQIADQLYYSSVQHLSTQFKKVTGLTPSSFKENRDKKRKTIDSI</sequence>
<accession>A0A1I5MIC4</accession>
<dbReference type="PANTHER" id="PTHR43280:SF2">
    <property type="entry name" value="HTH-TYPE TRANSCRIPTIONAL REGULATOR EXSA"/>
    <property type="match status" value="1"/>
</dbReference>
<dbReference type="AlphaFoldDB" id="A0A1I5MIC4"/>
<evidence type="ECO:0000313" key="5">
    <source>
        <dbReference type="EMBL" id="SFP09335.1"/>
    </source>
</evidence>
<keyword evidence="3" id="KW-0804">Transcription</keyword>
<protein>
    <submittedName>
        <fullName evidence="5">AraC-type DNA-binding protein</fullName>
    </submittedName>
</protein>
<reference evidence="5 6" key="1">
    <citation type="submission" date="2016-10" db="EMBL/GenBank/DDBJ databases">
        <authorList>
            <person name="de Groot N.N."/>
        </authorList>
    </citation>
    <scope>NUCLEOTIDE SEQUENCE [LARGE SCALE GENOMIC DNA]</scope>
    <source>
        <strain evidence="6">E92,LMG 26720,CCM 7988</strain>
    </source>
</reference>
<dbReference type="InterPro" id="IPR018060">
    <property type="entry name" value="HTH_AraC"/>
</dbReference>
<dbReference type="Gene3D" id="1.10.10.60">
    <property type="entry name" value="Homeodomain-like"/>
    <property type="match status" value="1"/>
</dbReference>
<feature type="domain" description="HTH araC/xylS-type" evidence="4">
    <location>
        <begin position="75"/>
        <end position="176"/>
    </location>
</feature>
<dbReference type="SUPFAM" id="SSF46689">
    <property type="entry name" value="Homeodomain-like"/>
    <property type="match status" value="1"/>
</dbReference>
<dbReference type="RefSeq" id="WP_092011079.1">
    <property type="nucleotide sequence ID" value="NZ_FOXH01000001.1"/>
</dbReference>
<dbReference type="GO" id="GO:0043565">
    <property type="term" value="F:sequence-specific DNA binding"/>
    <property type="evidence" value="ECO:0007669"/>
    <property type="project" value="InterPro"/>
</dbReference>
<keyword evidence="2 5" id="KW-0238">DNA-binding</keyword>
<evidence type="ECO:0000256" key="3">
    <source>
        <dbReference type="ARBA" id="ARBA00023163"/>
    </source>
</evidence>